<evidence type="ECO:0000256" key="1">
    <source>
        <dbReference type="SAM" id="MobiDB-lite"/>
    </source>
</evidence>
<name>A0A1Y2MHW6_EPING</name>
<feature type="region of interest" description="Disordered" evidence="1">
    <location>
        <begin position="1"/>
        <end position="28"/>
    </location>
</feature>
<proteinExistence type="predicted"/>
<evidence type="ECO:0000313" key="2">
    <source>
        <dbReference type="EMBL" id="OSS55127.1"/>
    </source>
</evidence>
<dbReference type="EMBL" id="KZ107838">
    <property type="protein sequence ID" value="OSS55127.1"/>
    <property type="molecule type" value="Genomic_DNA"/>
</dbReference>
<keyword evidence="3" id="KW-1185">Reference proteome</keyword>
<dbReference type="Proteomes" id="UP000193240">
    <property type="component" value="Unassembled WGS sequence"/>
</dbReference>
<dbReference type="AlphaFoldDB" id="A0A1Y2MHW6"/>
<accession>A0A1Y2MHW6</accession>
<dbReference type="InParanoid" id="A0A1Y2MHW6"/>
<organism evidence="2 3">
    <name type="scientific">Epicoccum nigrum</name>
    <name type="common">Soil fungus</name>
    <name type="synonym">Epicoccum purpurascens</name>
    <dbReference type="NCBI Taxonomy" id="105696"/>
    <lineage>
        <taxon>Eukaryota</taxon>
        <taxon>Fungi</taxon>
        <taxon>Dikarya</taxon>
        <taxon>Ascomycota</taxon>
        <taxon>Pezizomycotina</taxon>
        <taxon>Dothideomycetes</taxon>
        <taxon>Pleosporomycetidae</taxon>
        <taxon>Pleosporales</taxon>
        <taxon>Pleosporineae</taxon>
        <taxon>Didymellaceae</taxon>
        <taxon>Epicoccum</taxon>
    </lineage>
</organism>
<protein>
    <submittedName>
        <fullName evidence="2">Uncharacterized protein</fullName>
    </submittedName>
</protein>
<evidence type="ECO:0000313" key="3">
    <source>
        <dbReference type="Proteomes" id="UP000193240"/>
    </source>
</evidence>
<gene>
    <name evidence="2" type="ORF">B5807_00123</name>
</gene>
<reference evidence="2 3" key="1">
    <citation type="journal article" date="2017" name="Genome Announc.">
        <title>Genome sequence of the saprophytic ascomycete Epicoccum nigrum ICMP 19927 strain isolated from New Zealand.</title>
        <authorList>
            <person name="Fokin M."/>
            <person name="Fleetwood D."/>
            <person name="Weir B.S."/>
            <person name="Villas-Boas S.G."/>
        </authorList>
    </citation>
    <scope>NUCLEOTIDE SEQUENCE [LARGE SCALE GENOMIC DNA]</scope>
    <source>
        <strain evidence="2 3">ICMP 19927</strain>
    </source>
</reference>
<sequence>MSSYSESDSDSNVDTNIPKKKLGGKSQELTDGIARAEARLDVLDEAIEDAKDNLNTFLHKHGVAKSAIYCYGHFGKIGEIKDLEELERQHFDISMELSVKFIQRSRAIRRIMRKKAARDKLVGEMAGDTDTVKDVSATRLMGDSEGDIKAFLKNSSSLESCVMGNAKKVVDRILDPESETQLG</sequence>